<dbReference type="CDD" id="cd13136">
    <property type="entry name" value="MATE_DinF_like"/>
    <property type="match status" value="1"/>
</dbReference>
<dbReference type="EMBL" id="CP029347">
    <property type="protein sequence ID" value="AWL10592.1"/>
    <property type="molecule type" value="Genomic_DNA"/>
</dbReference>
<protein>
    <submittedName>
        <fullName evidence="7">DNA-damage-inducible protein</fullName>
    </submittedName>
</protein>
<feature type="transmembrane region" description="Helical" evidence="6">
    <location>
        <begin position="425"/>
        <end position="444"/>
    </location>
</feature>
<evidence type="ECO:0000256" key="5">
    <source>
        <dbReference type="ARBA" id="ARBA00023136"/>
    </source>
</evidence>
<gene>
    <name evidence="7" type="ORF">HMF8227_00084</name>
</gene>
<feature type="transmembrane region" description="Helical" evidence="6">
    <location>
        <begin position="28"/>
        <end position="48"/>
    </location>
</feature>
<organism evidence="7 8">
    <name type="scientific">Saliniradius amylolyticus</name>
    <dbReference type="NCBI Taxonomy" id="2183582"/>
    <lineage>
        <taxon>Bacteria</taxon>
        <taxon>Pseudomonadati</taxon>
        <taxon>Pseudomonadota</taxon>
        <taxon>Gammaproteobacteria</taxon>
        <taxon>Alteromonadales</taxon>
        <taxon>Alteromonadaceae</taxon>
        <taxon>Saliniradius</taxon>
    </lineage>
</organism>
<evidence type="ECO:0000313" key="8">
    <source>
        <dbReference type="Proteomes" id="UP000245728"/>
    </source>
</evidence>
<feature type="transmembrane region" description="Helical" evidence="6">
    <location>
        <begin position="255"/>
        <end position="274"/>
    </location>
</feature>
<feature type="transmembrane region" description="Helical" evidence="6">
    <location>
        <begin position="366"/>
        <end position="389"/>
    </location>
</feature>
<evidence type="ECO:0000256" key="6">
    <source>
        <dbReference type="SAM" id="Phobius"/>
    </source>
</evidence>
<dbReference type="PANTHER" id="PTHR42893:SF46">
    <property type="entry name" value="PROTEIN DETOXIFICATION 44, CHLOROPLASTIC"/>
    <property type="match status" value="1"/>
</dbReference>
<dbReference type="Proteomes" id="UP000245728">
    <property type="component" value="Chromosome"/>
</dbReference>
<feature type="transmembrane region" description="Helical" evidence="6">
    <location>
        <begin position="286"/>
        <end position="309"/>
    </location>
</feature>
<dbReference type="NCBIfam" id="TIGR00797">
    <property type="entry name" value="matE"/>
    <property type="match status" value="1"/>
</dbReference>
<feature type="transmembrane region" description="Helical" evidence="6">
    <location>
        <begin position="151"/>
        <end position="171"/>
    </location>
</feature>
<keyword evidence="3 6" id="KW-0812">Transmembrane</keyword>
<comment type="similarity">
    <text evidence="2">Belongs to the multi antimicrobial extrusion (MATE) (TC 2.A.66.1) family.</text>
</comment>
<dbReference type="Pfam" id="PF01554">
    <property type="entry name" value="MatE"/>
    <property type="match status" value="2"/>
</dbReference>
<feature type="transmembrane region" description="Helical" evidence="6">
    <location>
        <begin position="401"/>
        <end position="419"/>
    </location>
</feature>
<keyword evidence="5 6" id="KW-0472">Membrane</keyword>
<dbReference type="InterPro" id="IPR002528">
    <property type="entry name" value="MATE_fam"/>
</dbReference>
<dbReference type="AlphaFoldDB" id="A0A2S2DZ83"/>
<dbReference type="GO" id="GO:0042910">
    <property type="term" value="F:xenobiotic transmembrane transporter activity"/>
    <property type="evidence" value="ECO:0007669"/>
    <property type="project" value="InterPro"/>
</dbReference>
<proteinExistence type="inferred from homology"/>
<evidence type="ECO:0000256" key="1">
    <source>
        <dbReference type="ARBA" id="ARBA00004141"/>
    </source>
</evidence>
<dbReference type="GO" id="GO:0005886">
    <property type="term" value="C:plasma membrane"/>
    <property type="evidence" value="ECO:0007669"/>
    <property type="project" value="TreeGrafter"/>
</dbReference>
<feature type="transmembrane region" description="Helical" evidence="6">
    <location>
        <begin position="183"/>
        <end position="200"/>
    </location>
</feature>
<name>A0A2S2DZ83_9ALTE</name>
<dbReference type="GO" id="GO:0015297">
    <property type="term" value="F:antiporter activity"/>
    <property type="evidence" value="ECO:0007669"/>
    <property type="project" value="InterPro"/>
</dbReference>
<feature type="transmembrane region" description="Helical" evidence="6">
    <location>
        <begin position="206"/>
        <end position="227"/>
    </location>
</feature>
<dbReference type="RefSeq" id="WP_338056539.1">
    <property type="nucleotide sequence ID" value="NZ_CP029347.1"/>
</dbReference>
<keyword evidence="8" id="KW-1185">Reference proteome</keyword>
<comment type="subcellular location">
    <subcellularLocation>
        <location evidence="1">Membrane</location>
        <topology evidence="1">Multi-pass membrane protein</topology>
    </subcellularLocation>
</comment>
<feature type="transmembrane region" description="Helical" evidence="6">
    <location>
        <begin position="60"/>
        <end position="84"/>
    </location>
</feature>
<feature type="transmembrane region" description="Helical" evidence="6">
    <location>
        <begin position="321"/>
        <end position="346"/>
    </location>
</feature>
<dbReference type="KEGG" id="salh:HMF8227_00084"/>
<accession>A0A2S2DZ83</accession>
<sequence>MSLKLNVLPAKRQRFWQRLLYPGEHRRILWLALPMILANITNPLLAMVDTAVVGHMDGVHFLAGTAVASMVVTQIYWICGFFRMSATGLAAQALGQQSKEAGARVLYQLIFPALMLGVLLIVLMPVLIWVAEWVADADQNVNLVVADYLSVRVWGAPMALSNLILMGWLVGQQKARTVMGIQIIGNLLNAGLNLLLVLVMDMGVAGVATASVIAEAVIFGSGLWVILRRLNWHGWRRHWFRLAEYQAVLKLNGDILLRNLALQFCMAVMTIQAARIGETTVAVNAIMMQFFVITALGLDGIAYAVEALVGESKGARRPRQLYFRTLQGLLWSSALACLYSLVFVLFDQRIVAILTDLTALRESIQPFLPYVWLIPLIAHWCFLFDGVFIGLTRGKAMRNSMILCMTLVFVPLWLGLLPLGNHGLWTAFCGFLLARGLTLGGYFIHLHKQARLCEG</sequence>
<dbReference type="InterPro" id="IPR044644">
    <property type="entry name" value="DinF-like"/>
</dbReference>
<dbReference type="PANTHER" id="PTHR42893">
    <property type="entry name" value="PROTEIN DETOXIFICATION 44, CHLOROPLASTIC-RELATED"/>
    <property type="match status" value="1"/>
</dbReference>
<reference evidence="7 8" key="1">
    <citation type="submission" date="2018-05" db="EMBL/GenBank/DDBJ databases">
        <title>Salinimonas sp. HMF8227 Genome sequencing and assembly.</title>
        <authorList>
            <person name="Kang H."/>
            <person name="Kang J."/>
            <person name="Cha I."/>
            <person name="Kim H."/>
            <person name="Joh K."/>
        </authorList>
    </citation>
    <scope>NUCLEOTIDE SEQUENCE [LARGE SCALE GENOMIC DNA]</scope>
    <source>
        <strain evidence="7 8">HMF8227</strain>
    </source>
</reference>
<evidence type="ECO:0000313" key="7">
    <source>
        <dbReference type="EMBL" id="AWL10592.1"/>
    </source>
</evidence>
<keyword evidence="4 6" id="KW-1133">Transmembrane helix</keyword>
<evidence type="ECO:0000256" key="3">
    <source>
        <dbReference type="ARBA" id="ARBA00022692"/>
    </source>
</evidence>
<feature type="transmembrane region" description="Helical" evidence="6">
    <location>
        <begin position="105"/>
        <end position="131"/>
    </location>
</feature>
<evidence type="ECO:0000256" key="2">
    <source>
        <dbReference type="ARBA" id="ARBA00010199"/>
    </source>
</evidence>
<evidence type="ECO:0000256" key="4">
    <source>
        <dbReference type="ARBA" id="ARBA00022989"/>
    </source>
</evidence>